<evidence type="ECO:0000259" key="12">
    <source>
        <dbReference type="PROSITE" id="PS50110"/>
    </source>
</evidence>
<dbReference type="SMART" id="SM00448">
    <property type="entry name" value="REC"/>
    <property type="match status" value="1"/>
</dbReference>
<feature type="modified residue" description="4-aspartylphosphate" evidence="10">
    <location>
        <position position="56"/>
    </location>
</feature>
<keyword evidence="4" id="KW-0902">Two-component regulatory system</keyword>
<dbReference type="GO" id="GO:0005829">
    <property type="term" value="C:cytosol"/>
    <property type="evidence" value="ECO:0007669"/>
    <property type="project" value="TreeGrafter"/>
</dbReference>
<dbReference type="PROSITE" id="PS50110">
    <property type="entry name" value="RESPONSE_REGULATORY"/>
    <property type="match status" value="1"/>
</dbReference>
<comment type="function">
    <text evidence="8">Member of the two-component regulatory system KdpD/KdpE involved in the regulation of the kdp operon. Upon phosphorylation by KdpD, functions as a transcription regulator by direct binding to promoter regions of target genes to positively regulate their expression.</text>
</comment>
<dbReference type="EMBL" id="WTUZ01000020">
    <property type="protein sequence ID" value="MZQ84077.1"/>
    <property type="molecule type" value="Genomic_DNA"/>
</dbReference>
<evidence type="ECO:0000313" key="14">
    <source>
        <dbReference type="EMBL" id="MZQ84077.1"/>
    </source>
</evidence>
<evidence type="ECO:0000256" key="11">
    <source>
        <dbReference type="PROSITE-ProRule" id="PRU01091"/>
    </source>
</evidence>
<keyword evidence="7" id="KW-0804">Transcription</keyword>
<dbReference type="PANTHER" id="PTHR48111:SF50">
    <property type="entry name" value="KDP OPERON TRANSCRIPTIONAL REGULATORY PROTEIN KDPE"/>
    <property type="match status" value="1"/>
</dbReference>
<comment type="caution">
    <text evidence="14">The sequence shown here is derived from an EMBL/GenBank/DDBJ whole genome shotgun (WGS) entry which is preliminary data.</text>
</comment>
<name>A0A6L8V1F6_9BACL</name>
<dbReference type="Gene3D" id="3.40.50.2300">
    <property type="match status" value="1"/>
</dbReference>
<feature type="domain" description="Response regulatory" evidence="12">
    <location>
        <begin position="7"/>
        <end position="120"/>
    </location>
</feature>
<protein>
    <recommendedName>
        <fullName evidence="9">Transcriptional regulatory protein KdpE</fullName>
    </recommendedName>
</protein>
<dbReference type="FunFam" id="1.10.10.10:FF:000210">
    <property type="entry name" value="Winged-helix transcriptional response regulator KdpE"/>
    <property type="match status" value="1"/>
</dbReference>
<feature type="DNA-binding region" description="OmpR/PhoB-type" evidence="11">
    <location>
        <begin position="129"/>
        <end position="229"/>
    </location>
</feature>
<dbReference type="CDD" id="cd17620">
    <property type="entry name" value="REC_OmpR_KdpE-like"/>
    <property type="match status" value="1"/>
</dbReference>
<dbReference type="CDD" id="cd00383">
    <property type="entry name" value="trans_reg_C"/>
    <property type="match status" value="1"/>
</dbReference>
<feature type="domain" description="OmpR/PhoB-type" evidence="13">
    <location>
        <begin position="129"/>
        <end position="229"/>
    </location>
</feature>
<reference evidence="14 15" key="1">
    <citation type="submission" date="2019-12" db="EMBL/GenBank/DDBJ databases">
        <title>Paenibacillus sp. nov. sp. isolated from soil.</title>
        <authorList>
            <person name="Kim J."/>
            <person name="Jeong S.E."/>
            <person name="Jung H.S."/>
            <person name="Jeon C.O."/>
        </authorList>
    </citation>
    <scope>NUCLEOTIDE SEQUENCE [LARGE SCALE GENOMIC DNA]</scope>
    <source>
        <strain evidence="14 15">5J-6</strain>
    </source>
</reference>
<dbReference type="InterPro" id="IPR011006">
    <property type="entry name" value="CheY-like_superfamily"/>
</dbReference>
<dbReference type="GO" id="GO:0045893">
    <property type="term" value="P:positive regulation of DNA-templated transcription"/>
    <property type="evidence" value="ECO:0007669"/>
    <property type="project" value="UniProtKB-ARBA"/>
</dbReference>
<dbReference type="Gene3D" id="1.10.10.10">
    <property type="entry name" value="Winged helix-like DNA-binding domain superfamily/Winged helix DNA-binding domain"/>
    <property type="match status" value="1"/>
</dbReference>
<evidence type="ECO:0000256" key="9">
    <source>
        <dbReference type="ARBA" id="ARBA00074083"/>
    </source>
</evidence>
<dbReference type="SMART" id="SM00862">
    <property type="entry name" value="Trans_reg_C"/>
    <property type="match status" value="1"/>
</dbReference>
<dbReference type="Gene3D" id="6.10.250.690">
    <property type="match status" value="1"/>
</dbReference>
<evidence type="ECO:0000256" key="10">
    <source>
        <dbReference type="PROSITE-ProRule" id="PRU00169"/>
    </source>
</evidence>
<dbReference type="Pfam" id="PF00486">
    <property type="entry name" value="Trans_reg_C"/>
    <property type="match status" value="1"/>
</dbReference>
<dbReference type="RefSeq" id="WP_161408177.1">
    <property type="nucleotide sequence ID" value="NZ_WTUZ01000020.1"/>
</dbReference>
<keyword evidence="3 10" id="KW-0597">Phosphoprotein</keyword>
<evidence type="ECO:0000256" key="6">
    <source>
        <dbReference type="ARBA" id="ARBA00023125"/>
    </source>
</evidence>
<dbReference type="InterPro" id="IPR001867">
    <property type="entry name" value="OmpR/PhoB-type_DNA-bd"/>
</dbReference>
<keyword evidence="15" id="KW-1185">Reference proteome</keyword>
<dbReference type="Proteomes" id="UP000481087">
    <property type="component" value="Unassembled WGS sequence"/>
</dbReference>
<dbReference type="AlphaFoldDB" id="A0A6L8V1F6"/>
<evidence type="ECO:0000256" key="8">
    <source>
        <dbReference type="ARBA" id="ARBA00057085"/>
    </source>
</evidence>
<dbReference type="GO" id="GO:0000987">
    <property type="term" value="F:cis-regulatory region sequence-specific DNA binding"/>
    <property type="evidence" value="ECO:0007669"/>
    <property type="project" value="UniProtKB-ARBA"/>
</dbReference>
<dbReference type="GO" id="GO:0000156">
    <property type="term" value="F:phosphorelay response regulator activity"/>
    <property type="evidence" value="ECO:0007669"/>
    <property type="project" value="TreeGrafter"/>
</dbReference>
<keyword evidence="5" id="KW-0805">Transcription regulation</keyword>
<dbReference type="FunFam" id="3.40.50.2300:FF:000021">
    <property type="entry name" value="Two-component system response regulator KdpE"/>
    <property type="match status" value="1"/>
</dbReference>
<organism evidence="14 15">
    <name type="scientific">Paenibacillus silvestris</name>
    <dbReference type="NCBI Taxonomy" id="2606219"/>
    <lineage>
        <taxon>Bacteria</taxon>
        <taxon>Bacillati</taxon>
        <taxon>Bacillota</taxon>
        <taxon>Bacilli</taxon>
        <taxon>Bacillales</taxon>
        <taxon>Paenibacillaceae</taxon>
        <taxon>Paenibacillus</taxon>
    </lineage>
</organism>
<sequence>MTATGAKILIIDDEAQIRKLLRVTLNAHGFDVTEAATGQEGLLQATMVRPDLIVLDLGLPDMTGMEVLKHIREWSQVPIIILTAQDQEQDKVAALDRGADDYVTKPFGMGEFMARMRVALRHIAKTQDEPVLKLGDLVIDLSQRVVELQGEKLKLTPTEYDLLKVLALNAGRVMTHRQLLKQVWGGSQYESDSQYLRVYVGHLRKKIEEDSTRPRYILTEPGIGYRFAWQE</sequence>
<evidence type="ECO:0000256" key="4">
    <source>
        <dbReference type="ARBA" id="ARBA00023012"/>
    </source>
</evidence>
<keyword evidence="2" id="KW-0963">Cytoplasm</keyword>
<dbReference type="InterPro" id="IPR039420">
    <property type="entry name" value="WalR-like"/>
</dbReference>
<evidence type="ECO:0000313" key="15">
    <source>
        <dbReference type="Proteomes" id="UP000481087"/>
    </source>
</evidence>
<comment type="subcellular location">
    <subcellularLocation>
        <location evidence="1">Cytoplasm</location>
    </subcellularLocation>
</comment>
<dbReference type="GO" id="GO:0042802">
    <property type="term" value="F:identical protein binding"/>
    <property type="evidence" value="ECO:0007669"/>
    <property type="project" value="UniProtKB-ARBA"/>
</dbReference>
<evidence type="ECO:0000256" key="3">
    <source>
        <dbReference type="ARBA" id="ARBA00022553"/>
    </source>
</evidence>
<dbReference type="InterPro" id="IPR036388">
    <property type="entry name" value="WH-like_DNA-bd_sf"/>
</dbReference>
<dbReference type="PROSITE" id="PS51755">
    <property type="entry name" value="OMPR_PHOB"/>
    <property type="match status" value="1"/>
</dbReference>
<evidence type="ECO:0000256" key="1">
    <source>
        <dbReference type="ARBA" id="ARBA00004496"/>
    </source>
</evidence>
<evidence type="ECO:0000256" key="2">
    <source>
        <dbReference type="ARBA" id="ARBA00022490"/>
    </source>
</evidence>
<accession>A0A6L8V1F6</accession>
<dbReference type="GO" id="GO:0032993">
    <property type="term" value="C:protein-DNA complex"/>
    <property type="evidence" value="ECO:0007669"/>
    <property type="project" value="TreeGrafter"/>
</dbReference>
<proteinExistence type="predicted"/>
<evidence type="ECO:0000259" key="13">
    <source>
        <dbReference type="PROSITE" id="PS51755"/>
    </source>
</evidence>
<evidence type="ECO:0000256" key="7">
    <source>
        <dbReference type="ARBA" id="ARBA00023163"/>
    </source>
</evidence>
<keyword evidence="6 11" id="KW-0238">DNA-binding</keyword>
<gene>
    <name evidence="14" type="ORF">GQF01_18335</name>
</gene>
<dbReference type="PANTHER" id="PTHR48111">
    <property type="entry name" value="REGULATOR OF RPOS"/>
    <property type="match status" value="1"/>
</dbReference>
<dbReference type="InterPro" id="IPR001789">
    <property type="entry name" value="Sig_transdc_resp-reg_receiver"/>
</dbReference>
<evidence type="ECO:0000256" key="5">
    <source>
        <dbReference type="ARBA" id="ARBA00023015"/>
    </source>
</evidence>
<dbReference type="Pfam" id="PF00072">
    <property type="entry name" value="Response_reg"/>
    <property type="match status" value="1"/>
</dbReference>
<dbReference type="SUPFAM" id="SSF52172">
    <property type="entry name" value="CheY-like"/>
    <property type="match status" value="1"/>
</dbReference>